<name>A0A2Z6QFJ7_9GLOM</name>
<evidence type="ECO:0000256" key="1">
    <source>
        <dbReference type="SAM" id="Coils"/>
    </source>
</evidence>
<evidence type="ECO:0000313" key="4">
    <source>
        <dbReference type="Proteomes" id="UP000247702"/>
    </source>
</evidence>
<gene>
    <name evidence="3" type="ORF">RclHR1_14870007</name>
</gene>
<reference evidence="3 4" key="1">
    <citation type="submission" date="2017-11" db="EMBL/GenBank/DDBJ databases">
        <title>The genome of Rhizophagus clarus HR1 reveals common genetic basis of auxotrophy among arbuscular mycorrhizal fungi.</title>
        <authorList>
            <person name="Kobayashi Y."/>
        </authorList>
    </citation>
    <scope>NUCLEOTIDE SEQUENCE [LARGE SCALE GENOMIC DNA]</scope>
    <source>
        <strain evidence="3 4">HR1</strain>
    </source>
</reference>
<dbReference type="Proteomes" id="UP000247702">
    <property type="component" value="Unassembled WGS sequence"/>
</dbReference>
<proteinExistence type="predicted"/>
<accession>A0A2Z6QFJ7</accession>
<keyword evidence="1" id="KW-0175">Coiled coil</keyword>
<keyword evidence="2" id="KW-0812">Transmembrane</keyword>
<keyword evidence="4" id="KW-1185">Reference proteome</keyword>
<dbReference type="AlphaFoldDB" id="A0A2Z6QFJ7"/>
<dbReference type="EMBL" id="BEXD01000543">
    <property type="protein sequence ID" value="GBB88305.1"/>
    <property type="molecule type" value="Genomic_DNA"/>
</dbReference>
<organism evidence="3 4">
    <name type="scientific">Rhizophagus clarus</name>
    <dbReference type="NCBI Taxonomy" id="94130"/>
    <lineage>
        <taxon>Eukaryota</taxon>
        <taxon>Fungi</taxon>
        <taxon>Fungi incertae sedis</taxon>
        <taxon>Mucoromycota</taxon>
        <taxon>Glomeromycotina</taxon>
        <taxon>Glomeromycetes</taxon>
        <taxon>Glomerales</taxon>
        <taxon>Glomeraceae</taxon>
        <taxon>Rhizophagus</taxon>
    </lineage>
</organism>
<feature type="coiled-coil region" evidence="1">
    <location>
        <begin position="7"/>
        <end position="34"/>
    </location>
</feature>
<sequence>MGITPKNRGINQKNEYLLQKNKELEDETSKYQSKLGVATNIKPNDDEDVKDILSLQDKIDVYITSLKKSKADIKINEIINLLPFYKCQIKIDSNNFLFLFLFLSGVQTIRTETILLIYYKKTKIYDP</sequence>
<evidence type="ECO:0000256" key="2">
    <source>
        <dbReference type="SAM" id="Phobius"/>
    </source>
</evidence>
<keyword evidence="2" id="KW-1133">Transmembrane helix</keyword>
<comment type="caution">
    <text evidence="3">The sequence shown here is derived from an EMBL/GenBank/DDBJ whole genome shotgun (WGS) entry which is preliminary data.</text>
</comment>
<protein>
    <submittedName>
        <fullName evidence="3">Uncharacterized protein</fullName>
    </submittedName>
</protein>
<keyword evidence="2" id="KW-0472">Membrane</keyword>
<evidence type="ECO:0000313" key="3">
    <source>
        <dbReference type="EMBL" id="GBB88305.1"/>
    </source>
</evidence>
<feature type="transmembrane region" description="Helical" evidence="2">
    <location>
        <begin position="96"/>
        <end position="119"/>
    </location>
</feature>